<dbReference type="GO" id="GO:0000155">
    <property type="term" value="F:phosphorelay sensor kinase activity"/>
    <property type="evidence" value="ECO:0007669"/>
    <property type="project" value="InterPro"/>
</dbReference>
<dbReference type="InterPro" id="IPR035965">
    <property type="entry name" value="PAS-like_dom_sf"/>
</dbReference>
<dbReference type="SMART" id="SM00448">
    <property type="entry name" value="REC"/>
    <property type="match status" value="1"/>
</dbReference>
<comment type="catalytic activity">
    <reaction evidence="1">
        <text>ATP + protein L-histidine = ADP + protein N-phospho-L-histidine.</text>
        <dbReference type="EC" id="2.7.13.3"/>
    </reaction>
</comment>
<dbReference type="CDD" id="cd00130">
    <property type="entry name" value="PAS"/>
    <property type="match status" value="1"/>
</dbReference>
<dbReference type="Pfam" id="PF00512">
    <property type="entry name" value="HisKA"/>
    <property type="match status" value="1"/>
</dbReference>
<dbReference type="CDD" id="cd17546">
    <property type="entry name" value="REC_hyHK_CKI1_RcsC-like"/>
    <property type="match status" value="1"/>
</dbReference>
<dbReference type="PROSITE" id="PS50109">
    <property type="entry name" value="HIS_KIN"/>
    <property type="match status" value="1"/>
</dbReference>
<keyword evidence="4" id="KW-0808">Transferase</keyword>
<dbReference type="SUPFAM" id="SSF47384">
    <property type="entry name" value="Homodimeric domain of signal transducing histidine kinase"/>
    <property type="match status" value="1"/>
</dbReference>
<evidence type="ECO:0000256" key="7">
    <source>
        <dbReference type="SAM" id="MobiDB-lite"/>
    </source>
</evidence>
<dbReference type="Gene3D" id="3.40.50.2300">
    <property type="match status" value="1"/>
</dbReference>
<dbReference type="AlphaFoldDB" id="A0A4S8YV88"/>
<keyword evidence="5" id="KW-0418">Kinase</keyword>
<dbReference type="SUPFAM" id="SSF55785">
    <property type="entry name" value="PYP-like sensor domain (PAS domain)"/>
    <property type="match status" value="1"/>
</dbReference>
<evidence type="ECO:0000313" key="10">
    <source>
        <dbReference type="EMBL" id="THW56721.1"/>
    </source>
</evidence>
<protein>
    <recommendedName>
        <fullName evidence="2">histidine kinase</fullName>
        <ecNumber evidence="2">2.7.13.3</ecNumber>
    </recommendedName>
</protein>
<gene>
    <name evidence="10" type="ORF">D6D20_08526</name>
</gene>
<comment type="caution">
    <text evidence="10">The sequence shown here is derived from an EMBL/GenBank/DDBJ whole genome shotgun (WGS) entry which is preliminary data.</text>
</comment>
<organism evidence="10 11">
    <name type="scientific">Aureobasidium pullulans</name>
    <name type="common">Black yeast</name>
    <name type="synonym">Pullularia pullulans</name>
    <dbReference type="NCBI Taxonomy" id="5580"/>
    <lineage>
        <taxon>Eukaryota</taxon>
        <taxon>Fungi</taxon>
        <taxon>Dikarya</taxon>
        <taxon>Ascomycota</taxon>
        <taxon>Pezizomycotina</taxon>
        <taxon>Dothideomycetes</taxon>
        <taxon>Dothideomycetidae</taxon>
        <taxon>Dothideales</taxon>
        <taxon>Saccotheciaceae</taxon>
        <taxon>Aureobasidium</taxon>
    </lineage>
</organism>
<dbReference type="Gene3D" id="1.10.287.130">
    <property type="match status" value="1"/>
</dbReference>
<dbReference type="SMART" id="SM00388">
    <property type="entry name" value="HisKA"/>
    <property type="match status" value="1"/>
</dbReference>
<feature type="modified residue" description="4-aspartylphosphate" evidence="6">
    <location>
        <position position="1025"/>
    </location>
</feature>
<dbReference type="NCBIfam" id="TIGR00229">
    <property type="entry name" value="sensory_box"/>
    <property type="match status" value="1"/>
</dbReference>
<feature type="compositionally biased region" description="Basic and acidic residues" evidence="7">
    <location>
        <begin position="105"/>
        <end position="124"/>
    </location>
</feature>
<name>A0A4S8YV88_AURPU</name>
<dbReference type="EMBL" id="QZAN01000140">
    <property type="protein sequence ID" value="THW56721.1"/>
    <property type="molecule type" value="Genomic_DNA"/>
</dbReference>
<dbReference type="Proteomes" id="UP000310421">
    <property type="component" value="Unassembled WGS sequence"/>
</dbReference>
<evidence type="ECO:0000313" key="11">
    <source>
        <dbReference type="Proteomes" id="UP000310421"/>
    </source>
</evidence>
<feature type="domain" description="Histidine kinase" evidence="8">
    <location>
        <begin position="672"/>
        <end position="930"/>
    </location>
</feature>
<dbReference type="SUPFAM" id="SSF52172">
    <property type="entry name" value="CheY-like"/>
    <property type="match status" value="1"/>
</dbReference>
<dbReference type="Pfam" id="PF00072">
    <property type="entry name" value="Response_reg"/>
    <property type="match status" value="1"/>
</dbReference>
<dbReference type="InterPro" id="IPR003594">
    <property type="entry name" value="HATPase_dom"/>
</dbReference>
<dbReference type="InterPro" id="IPR004358">
    <property type="entry name" value="Sig_transdc_His_kin-like_C"/>
</dbReference>
<dbReference type="InterPro" id="IPR036890">
    <property type="entry name" value="HATPase_C_sf"/>
</dbReference>
<dbReference type="PANTHER" id="PTHR43047">
    <property type="entry name" value="TWO-COMPONENT HISTIDINE PROTEIN KINASE"/>
    <property type="match status" value="1"/>
</dbReference>
<dbReference type="GO" id="GO:0005886">
    <property type="term" value="C:plasma membrane"/>
    <property type="evidence" value="ECO:0007669"/>
    <property type="project" value="TreeGrafter"/>
</dbReference>
<evidence type="ECO:0000259" key="8">
    <source>
        <dbReference type="PROSITE" id="PS50109"/>
    </source>
</evidence>
<dbReference type="Gene3D" id="3.30.565.10">
    <property type="entry name" value="Histidine kinase-like ATPase, C-terminal domain"/>
    <property type="match status" value="1"/>
</dbReference>
<evidence type="ECO:0000256" key="5">
    <source>
        <dbReference type="ARBA" id="ARBA00022777"/>
    </source>
</evidence>
<evidence type="ECO:0000256" key="1">
    <source>
        <dbReference type="ARBA" id="ARBA00000085"/>
    </source>
</evidence>
<dbReference type="InterPro" id="IPR005467">
    <property type="entry name" value="His_kinase_dom"/>
</dbReference>
<dbReference type="InterPro" id="IPR011006">
    <property type="entry name" value="CheY-like_superfamily"/>
</dbReference>
<accession>A0A4S8YV88</accession>
<dbReference type="SMART" id="SM00387">
    <property type="entry name" value="HATPase_c"/>
    <property type="match status" value="1"/>
</dbReference>
<dbReference type="PANTHER" id="PTHR43047:SF72">
    <property type="entry name" value="OSMOSENSING HISTIDINE PROTEIN KINASE SLN1"/>
    <property type="match status" value="1"/>
</dbReference>
<feature type="compositionally biased region" description="Polar residues" evidence="7">
    <location>
        <begin position="935"/>
        <end position="951"/>
    </location>
</feature>
<dbReference type="SUPFAM" id="SSF55874">
    <property type="entry name" value="ATPase domain of HSP90 chaperone/DNA topoisomerase II/histidine kinase"/>
    <property type="match status" value="1"/>
</dbReference>
<feature type="region of interest" description="Disordered" evidence="7">
    <location>
        <begin position="105"/>
        <end position="147"/>
    </location>
</feature>
<evidence type="ECO:0000256" key="2">
    <source>
        <dbReference type="ARBA" id="ARBA00012438"/>
    </source>
</evidence>
<dbReference type="InterPro" id="IPR036097">
    <property type="entry name" value="HisK_dim/P_sf"/>
</dbReference>
<dbReference type="Pfam" id="PF02518">
    <property type="entry name" value="HATPase_c"/>
    <property type="match status" value="1"/>
</dbReference>
<dbReference type="InterPro" id="IPR003661">
    <property type="entry name" value="HisK_dim/P_dom"/>
</dbReference>
<dbReference type="InterPro" id="IPR000014">
    <property type="entry name" value="PAS"/>
</dbReference>
<keyword evidence="3 6" id="KW-0597">Phosphoprotein</keyword>
<evidence type="ECO:0000256" key="3">
    <source>
        <dbReference type="ARBA" id="ARBA00022553"/>
    </source>
</evidence>
<dbReference type="GO" id="GO:0009927">
    <property type="term" value="F:histidine phosphotransfer kinase activity"/>
    <property type="evidence" value="ECO:0007669"/>
    <property type="project" value="TreeGrafter"/>
</dbReference>
<dbReference type="PRINTS" id="PR00344">
    <property type="entry name" value="BCTRLSENSOR"/>
</dbReference>
<evidence type="ECO:0000256" key="6">
    <source>
        <dbReference type="PROSITE-ProRule" id="PRU00169"/>
    </source>
</evidence>
<feature type="region of interest" description="Disordered" evidence="7">
    <location>
        <begin position="935"/>
        <end position="963"/>
    </location>
</feature>
<evidence type="ECO:0000256" key="4">
    <source>
        <dbReference type="ARBA" id="ARBA00022679"/>
    </source>
</evidence>
<dbReference type="CDD" id="cd00082">
    <property type="entry name" value="HisKA"/>
    <property type="match status" value="1"/>
</dbReference>
<dbReference type="PROSITE" id="PS50110">
    <property type="entry name" value="RESPONSE_REGULATORY"/>
    <property type="match status" value="1"/>
</dbReference>
<feature type="domain" description="Response regulatory" evidence="9">
    <location>
        <begin position="968"/>
        <end position="1096"/>
    </location>
</feature>
<dbReference type="Gene3D" id="3.30.450.20">
    <property type="entry name" value="PAS domain"/>
    <property type="match status" value="2"/>
</dbReference>
<dbReference type="InterPro" id="IPR001789">
    <property type="entry name" value="Sig_transdc_resp-reg_receiver"/>
</dbReference>
<dbReference type="CDD" id="cd16922">
    <property type="entry name" value="HATPase_EvgS-ArcB-TorS-like"/>
    <property type="match status" value="1"/>
</dbReference>
<dbReference type="EC" id="2.7.13.3" evidence="2"/>
<proteinExistence type="predicted"/>
<evidence type="ECO:0000259" key="9">
    <source>
        <dbReference type="PROSITE" id="PS50110"/>
    </source>
</evidence>
<reference evidence="10 11" key="1">
    <citation type="submission" date="2018-10" db="EMBL/GenBank/DDBJ databases">
        <title>Fifty Aureobasidium pullulans genomes reveal a recombining polyextremotolerant generalist.</title>
        <authorList>
            <person name="Gostincar C."/>
            <person name="Turk M."/>
            <person name="Zajc J."/>
            <person name="Gunde-Cimerman N."/>
        </authorList>
    </citation>
    <scope>NUCLEOTIDE SEQUENCE [LARGE SCALE GENOMIC DNA]</scope>
    <source>
        <strain evidence="10 11">EXF-10751</strain>
    </source>
</reference>
<sequence>MSLVTSLPPELDVFLDFIFDDDRPTFILEYSSQPKVVFRNNALNALLTGYSHDSRFSIWVNTLYKIIGDHAGRHARHIAKLGAFASRLWSCKRLRGPWIAVFPRQEDPSEDRPTVRKKQKESNHSEQLWSDEDGEQESDRDNPDDWESVATASTRDISQEGRGAVILEDLTVDWLRFPQLTSDPWIQFLAKHDWSKTAAGPMHTWHPTLRQIFMTILSSEEPRVIYWGNDLHMFYNEAARFVVGEMHPKPLGNSLQEVWGTPMWSHLTKMLVSGIERRRPTHNKRTELVVFRNGFPESGFFDFVFLPIPSADGRFLGVFNEFTECTTAVLQEDRQQVCKQLIEDVARATETRHVWESFMRNLKDCKDVSYATVYSYGSIKLSGSETPSLRAQFSFGDEGHSSVISPSIKEVVEGSANKVLVLERSNSTLPEELAVNITDQGVVHTSYVLPIDDLYGKGVYAIVVIGSNPLRAVDAGSIQFFESLRDLLFKSIALLSLPAEQRRANELTTALSHQLAAATSKAEKSEKNFTEMVHHAPIGMCMDRGDGYPVYVNDMYLDLLGTDRTSFYDAARAGFSWRSSVFENDADSIEDLWWAAVRGGNTTSFEVRIKTGLSHRWLEVFVQQRYDENGMLVFIFSWLTDISARKLMEFVAEERLTEAIENKRASENFIDMISHEMRNPLSSILQLADKGNISNLTEDARNVLLDTAQTITLCAKHQKNIIDEVLTFSKLDSKLIVLAPEAAQPLDIITDVLRMNKPELAQADIEGSLNVQASFTDLGIDHFLLDRGRVSQVIINFMTNAIKFTRSSDVRKIQINLGASRIRPTADSCHVTLIEPREKGRSLSIGSVTEDDVFLSFSVQDTGCGLTEAETKNLFQRFSQASPKTHKRYGGSGLGLFISRELVELHGGQVGVSSEAGKGSIFGFYIKATCTEQPLETAPSSPEIGKSTTAQDPAEDASMSKTETQDLHVLMVEDNTINQRVMSQQLSRLGCAEVHVANHGLEALDFLSTTTFCNGEVPLSVVLLDVEMPIMDGLTCARRVRELEKLQEIIGHVPICGITANARTDQIASCIEAGMDEVVTKPFRMPELIPRMLALVDKHKSLTSDHVGTIGKRHDAFQLDATAQKELQIRVISEFEAGYQGSDAFLDH</sequence>